<keyword evidence="5 10" id="KW-0732">Signal</keyword>
<evidence type="ECO:0000256" key="7">
    <source>
        <dbReference type="ARBA" id="ARBA00023157"/>
    </source>
</evidence>
<dbReference type="AlphaFoldDB" id="A0A9J7N2V0"/>
<evidence type="ECO:0000256" key="8">
    <source>
        <dbReference type="RuleBase" id="RU000354"/>
    </source>
</evidence>
<dbReference type="PROSITE" id="PS00250">
    <property type="entry name" value="TGF_BETA_1"/>
    <property type="match status" value="1"/>
</dbReference>
<evidence type="ECO:0000256" key="10">
    <source>
        <dbReference type="SAM" id="SignalP"/>
    </source>
</evidence>
<evidence type="ECO:0000256" key="1">
    <source>
        <dbReference type="ARBA" id="ARBA00004613"/>
    </source>
</evidence>
<dbReference type="InterPro" id="IPR015615">
    <property type="entry name" value="TGF-beta-rel"/>
</dbReference>
<dbReference type="OMA" id="QADAPFE"/>
<dbReference type="RefSeq" id="XP_035688130.1">
    <property type="nucleotide sequence ID" value="XM_035832237.1"/>
</dbReference>
<dbReference type="InterPro" id="IPR001839">
    <property type="entry name" value="TGF-b_C"/>
</dbReference>
<evidence type="ECO:0000256" key="6">
    <source>
        <dbReference type="ARBA" id="ARBA00023030"/>
    </source>
</evidence>
<feature type="signal peptide" evidence="10">
    <location>
        <begin position="1"/>
        <end position="17"/>
    </location>
</feature>
<proteinExistence type="inferred from homology"/>
<dbReference type="Gene3D" id="2.10.90.10">
    <property type="entry name" value="Cystine-knot cytokines"/>
    <property type="match status" value="1"/>
</dbReference>
<dbReference type="FunFam" id="2.10.90.10:FF:000006">
    <property type="entry name" value="growth/differentiation factor 8"/>
    <property type="match status" value="1"/>
</dbReference>
<dbReference type="GO" id="GO:0005615">
    <property type="term" value="C:extracellular space"/>
    <property type="evidence" value="ECO:0000318"/>
    <property type="project" value="GO_Central"/>
</dbReference>
<dbReference type="PROSITE" id="PS51362">
    <property type="entry name" value="TGF_BETA_2"/>
    <property type="match status" value="1"/>
</dbReference>
<dbReference type="Pfam" id="PF00688">
    <property type="entry name" value="TGFb_propeptide"/>
    <property type="match status" value="1"/>
</dbReference>
<dbReference type="GeneID" id="118423923"/>
<keyword evidence="12" id="KW-1185">Reference proteome</keyword>
<dbReference type="Pfam" id="PF00019">
    <property type="entry name" value="TGF_beta"/>
    <property type="match status" value="1"/>
</dbReference>
<evidence type="ECO:0000256" key="5">
    <source>
        <dbReference type="ARBA" id="ARBA00022729"/>
    </source>
</evidence>
<evidence type="ECO:0000259" key="11">
    <source>
        <dbReference type="PROSITE" id="PS51362"/>
    </source>
</evidence>
<dbReference type="InterPro" id="IPR001111">
    <property type="entry name" value="TGF-b_propeptide"/>
</dbReference>
<keyword evidence="4" id="KW-0165">Cleavage on pair of basic residues</keyword>
<dbReference type="PANTHER" id="PTHR11848:SF262">
    <property type="entry name" value="LD29161P"/>
    <property type="match status" value="1"/>
</dbReference>
<protein>
    <submittedName>
        <fullName evidence="13">Growth/differentiation factor 8-like</fullName>
    </submittedName>
</protein>
<dbReference type="GO" id="GO:0007178">
    <property type="term" value="P:cell surface receptor protein serine/threonine kinase signaling pathway"/>
    <property type="evidence" value="ECO:0000318"/>
    <property type="project" value="GO_Central"/>
</dbReference>
<name>A0A9J7N2V0_BRAFL</name>
<accession>A0A9J7N2V0</accession>
<dbReference type="PANTHER" id="PTHR11848">
    <property type="entry name" value="TGF-BETA FAMILY"/>
    <property type="match status" value="1"/>
</dbReference>
<feature type="chain" id="PRO_5039896944" evidence="10">
    <location>
        <begin position="18"/>
        <end position="436"/>
    </location>
</feature>
<dbReference type="OrthoDB" id="5948587at2759"/>
<dbReference type="SUPFAM" id="SSF57501">
    <property type="entry name" value="Cystine-knot cytokines"/>
    <property type="match status" value="1"/>
</dbReference>
<evidence type="ECO:0000256" key="9">
    <source>
        <dbReference type="SAM" id="MobiDB-lite"/>
    </source>
</evidence>
<organism evidence="12 13">
    <name type="scientific">Branchiostoma floridae</name>
    <name type="common">Florida lancelet</name>
    <name type="synonym">Amphioxus</name>
    <dbReference type="NCBI Taxonomy" id="7739"/>
    <lineage>
        <taxon>Eukaryota</taxon>
        <taxon>Metazoa</taxon>
        <taxon>Chordata</taxon>
        <taxon>Cephalochordata</taxon>
        <taxon>Leptocardii</taxon>
        <taxon>Amphioxiformes</taxon>
        <taxon>Branchiostomatidae</taxon>
        <taxon>Branchiostoma</taxon>
    </lineage>
</organism>
<evidence type="ECO:0000256" key="4">
    <source>
        <dbReference type="ARBA" id="ARBA00022685"/>
    </source>
</evidence>
<evidence type="ECO:0000256" key="2">
    <source>
        <dbReference type="ARBA" id="ARBA00006656"/>
    </source>
</evidence>
<keyword evidence="6 8" id="KW-0339">Growth factor</keyword>
<feature type="region of interest" description="Disordered" evidence="9">
    <location>
        <begin position="39"/>
        <end position="82"/>
    </location>
</feature>
<dbReference type="CDD" id="cd13751">
    <property type="entry name" value="TGF_beta_GDF8_like"/>
    <property type="match status" value="1"/>
</dbReference>
<dbReference type="InterPro" id="IPR029034">
    <property type="entry name" value="Cystine-knot_cytokine"/>
</dbReference>
<keyword evidence="3" id="KW-0964">Secreted</keyword>
<feature type="domain" description="TGF-beta family profile" evidence="11">
    <location>
        <begin position="324"/>
        <end position="436"/>
    </location>
</feature>
<keyword evidence="7" id="KW-1015">Disulfide bond</keyword>
<dbReference type="GO" id="GO:0005125">
    <property type="term" value="F:cytokine activity"/>
    <property type="evidence" value="ECO:0000318"/>
    <property type="project" value="GO_Central"/>
</dbReference>
<evidence type="ECO:0000313" key="13">
    <source>
        <dbReference type="RefSeq" id="XP_035688130.1"/>
    </source>
</evidence>
<comment type="subcellular location">
    <subcellularLocation>
        <location evidence="1">Secreted</location>
    </subcellularLocation>
</comment>
<evidence type="ECO:0000313" key="12">
    <source>
        <dbReference type="Proteomes" id="UP000001554"/>
    </source>
</evidence>
<sequence length="436" mass="49164">MFLHQTLVYTILPLVYCMHMHANDVDTVEALQWTTSEDVNVNSTRERPSGSSVDAAPTTAYGAEATPPPGETSKCGASCTRGQEREMRVETLKRHILDKLGLKRSPTIPRNRTLPRAPPMQSLLDQYGFYPDRSGNIVSAEDITQAFQGDSPASYNYHLVDTERRHYEDVAETETVITVATPPPVAPFNESGCCFFKFGRHVSRTKVNKAFLWLHVRAAENMQSTSIPLKIYRIAPASSAYPEPYKILISSHKITDVKPNEGVWVSYPIRDQVRRWFHNPAENLGIVIETSEAGKDLIVLDPKPGEEPLQPFLVMHTHDPGTVRRKRMAGLNCEQDSNEERCCRYPLQVDFREFGWDWIIAPNTYQAYYCAGDCPPIFLQKYPHTHLVQQVNKAGSVGPCCTPTKMSNISMLYFDDDGNIIYAKLPDMKVDRCGCS</sequence>
<comment type="similarity">
    <text evidence="2 8">Belongs to the TGF-beta family.</text>
</comment>
<dbReference type="Gene3D" id="2.60.120.970">
    <property type="match status" value="1"/>
</dbReference>
<gene>
    <name evidence="13" type="primary">LOC118423923</name>
</gene>
<evidence type="ECO:0000256" key="3">
    <source>
        <dbReference type="ARBA" id="ARBA00022525"/>
    </source>
</evidence>
<reference evidence="13" key="2">
    <citation type="submission" date="2025-08" db="UniProtKB">
        <authorList>
            <consortium name="RefSeq"/>
        </authorList>
    </citation>
    <scope>IDENTIFICATION</scope>
    <source>
        <strain evidence="13">S238N-H82</strain>
        <tissue evidence="13">Testes</tissue>
    </source>
</reference>
<dbReference type="InterPro" id="IPR017948">
    <property type="entry name" value="TGFb_CS"/>
</dbReference>
<dbReference type="GO" id="GO:0008083">
    <property type="term" value="F:growth factor activity"/>
    <property type="evidence" value="ECO:0007669"/>
    <property type="project" value="UniProtKB-KW"/>
</dbReference>
<reference evidence="12" key="1">
    <citation type="journal article" date="2020" name="Nat. Ecol. Evol.">
        <title>Deeply conserved synteny resolves early events in vertebrate evolution.</title>
        <authorList>
            <person name="Simakov O."/>
            <person name="Marletaz F."/>
            <person name="Yue J.X."/>
            <person name="O'Connell B."/>
            <person name="Jenkins J."/>
            <person name="Brandt A."/>
            <person name="Calef R."/>
            <person name="Tung C.H."/>
            <person name="Huang T.K."/>
            <person name="Schmutz J."/>
            <person name="Satoh N."/>
            <person name="Yu J.K."/>
            <person name="Putnam N.H."/>
            <person name="Green R.E."/>
            <person name="Rokhsar D.S."/>
        </authorList>
    </citation>
    <scope>NUCLEOTIDE SEQUENCE [LARGE SCALE GENOMIC DNA]</scope>
    <source>
        <strain evidence="12">S238N-H82</strain>
    </source>
</reference>
<dbReference type="KEGG" id="bfo:118423923"/>
<dbReference type="Proteomes" id="UP000001554">
    <property type="component" value="Chromosome 10"/>
</dbReference>
<dbReference type="SMART" id="SM00204">
    <property type="entry name" value="TGFB"/>
    <property type="match status" value="1"/>
</dbReference>